<comment type="caution">
    <text evidence="1">The sequence shown here is derived from an EMBL/GenBank/DDBJ whole genome shotgun (WGS) entry which is preliminary data.</text>
</comment>
<sequence length="510" mass="54837">MLQKKSKTDTNIGTGEAQRPIPYVANFSYPHTDLVHLYRKEQPGARDSQESESSPPPLIEDHGSDVSAPEDDLQQPPATDVKMWKKWRAKDKKIEDADRWARPNLTGYQPLEKPLDASPTTHCPPSPRRQSGQADKCVVQSYPERPQAPKPPPKACYTLFPSASVSVRPIRVPSLEPPTIPQQSGLLPSPISPNFPFPARSQGGVTDRSNQPTTTSRPSVWTTKAPGSVHGSSITAGSSDSIPLLLRSPGPTPPHSPPGTSSSSEGPRYPFEPEKRLPQEANQRDLSLAKRGTRSSPSLANLARAQRREQAQEPLPPPPPTPADIHNRPLPPLPAIRFPSPPNVSVFEDDTDDEDDAGKSRPSSSEARNFARRLMHGLVHHSNPPSPQDRRDKGKALLVDHKRSVSDEGPSTGTASPSSAGAVQGPAKARGSGGGGRSGLSRTLNAAARYRWGGSAAAAEAAPVPARGTVSMDLPREKVRVEGGRGQSQQGAEEGEKGGRFFGRLLRRKA</sequence>
<evidence type="ECO:0000313" key="2">
    <source>
        <dbReference type="Proteomes" id="UP000724584"/>
    </source>
</evidence>
<reference evidence="1 2" key="1">
    <citation type="journal article" date="2021" name="Nat. Commun.">
        <title>Genetic determinants of endophytism in the Arabidopsis root mycobiome.</title>
        <authorList>
            <person name="Mesny F."/>
            <person name="Miyauchi S."/>
            <person name="Thiergart T."/>
            <person name="Pickel B."/>
            <person name="Atanasova L."/>
            <person name="Karlsson M."/>
            <person name="Huettel B."/>
            <person name="Barry K.W."/>
            <person name="Haridas S."/>
            <person name="Chen C."/>
            <person name="Bauer D."/>
            <person name="Andreopoulos W."/>
            <person name="Pangilinan J."/>
            <person name="LaButti K."/>
            <person name="Riley R."/>
            <person name="Lipzen A."/>
            <person name="Clum A."/>
            <person name="Drula E."/>
            <person name="Henrissat B."/>
            <person name="Kohler A."/>
            <person name="Grigoriev I.V."/>
            <person name="Martin F.M."/>
            <person name="Hacquard S."/>
        </authorList>
    </citation>
    <scope>NUCLEOTIDE SEQUENCE [LARGE SCALE GENOMIC DNA]</scope>
    <source>
        <strain evidence="1 2">MPI-SDFR-AT-0079</strain>
    </source>
</reference>
<proteinExistence type="predicted"/>
<keyword evidence="2" id="KW-1185">Reference proteome</keyword>
<name>A0ACB7P3S1_9PEZI</name>
<dbReference type="EMBL" id="JAGIZQ010000005">
    <property type="protein sequence ID" value="KAH6628388.1"/>
    <property type="molecule type" value="Genomic_DNA"/>
</dbReference>
<accession>A0ACB7P3S1</accession>
<organism evidence="1 2">
    <name type="scientific">Chaetomium tenue</name>
    <dbReference type="NCBI Taxonomy" id="1854479"/>
    <lineage>
        <taxon>Eukaryota</taxon>
        <taxon>Fungi</taxon>
        <taxon>Dikarya</taxon>
        <taxon>Ascomycota</taxon>
        <taxon>Pezizomycotina</taxon>
        <taxon>Sordariomycetes</taxon>
        <taxon>Sordariomycetidae</taxon>
        <taxon>Sordariales</taxon>
        <taxon>Chaetomiaceae</taxon>
        <taxon>Chaetomium</taxon>
    </lineage>
</organism>
<gene>
    <name evidence="1" type="ORF">F5144DRAFT_306972</name>
</gene>
<protein>
    <submittedName>
        <fullName evidence="1">Uncharacterized protein</fullName>
    </submittedName>
</protein>
<dbReference type="Proteomes" id="UP000724584">
    <property type="component" value="Unassembled WGS sequence"/>
</dbReference>
<evidence type="ECO:0000313" key="1">
    <source>
        <dbReference type="EMBL" id="KAH6628388.1"/>
    </source>
</evidence>